<keyword evidence="2" id="KW-1185">Reference proteome</keyword>
<dbReference type="Proteomes" id="UP000242849">
    <property type="component" value="Unassembled WGS sequence"/>
</dbReference>
<protein>
    <submittedName>
        <fullName evidence="1">Uncharacterized protein</fullName>
    </submittedName>
</protein>
<evidence type="ECO:0000313" key="2">
    <source>
        <dbReference type="Proteomes" id="UP000242849"/>
    </source>
</evidence>
<proteinExistence type="predicted"/>
<dbReference type="STRING" id="53406.SAMN05421553_2016"/>
<name>A0A1H4XUX8_PSEAG</name>
<dbReference type="RefSeq" id="WP_090379862.1">
    <property type="nucleotide sequence ID" value="NZ_CP156749.1"/>
</dbReference>
<dbReference type="OrthoDB" id="6898750at2"/>
<sequence length="139" mass="15607">MQRYHDPRIDPLPQRSAHLENEAARIEQATQAFLANGGKIEQIGYQMSDAPAVFVINAEKTPVYAHLFQAPAPTVVADEPQAEPVPDTASDLETKQAAQIMARAALGEPPKWIAKQLHMTEKRVRQLARDYHINFRAQR</sequence>
<dbReference type="AlphaFoldDB" id="A0A1H4XUX8"/>
<organism evidence="1 2">
    <name type="scientific">Pseudomonas anguilliseptica</name>
    <dbReference type="NCBI Taxonomy" id="53406"/>
    <lineage>
        <taxon>Bacteria</taxon>
        <taxon>Pseudomonadati</taxon>
        <taxon>Pseudomonadota</taxon>
        <taxon>Gammaproteobacteria</taxon>
        <taxon>Pseudomonadales</taxon>
        <taxon>Pseudomonadaceae</taxon>
        <taxon>Pseudomonas</taxon>
    </lineage>
</organism>
<evidence type="ECO:0000313" key="1">
    <source>
        <dbReference type="EMBL" id="SED09325.1"/>
    </source>
</evidence>
<accession>A0A1H4XUX8</accession>
<gene>
    <name evidence="1" type="ORF">SAMN05421553_2016</name>
</gene>
<reference evidence="2" key="1">
    <citation type="submission" date="2016-10" db="EMBL/GenBank/DDBJ databases">
        <authorList>
            <person name="Varghese N."/>
            <person name="Submissions S."/>
        </authorList>
    </citation>
    <scope>NUCLEOTIDE SEQUENCE [LARGE SCALE GENOMIC DNA]</scope>
    <source>
        <strain evidence="2">DSM 12111</strain>
    </source>
</reference>
<dbReference type="EMBL" id="FNSC01000001">
    <property type="protein sequence ID" value="SED09325.1"/>
    <property type="molecule type" value="Genomic_DNA"/>
</dbReference>